<dbReference type="PROSITE" id="PS51547">
    <property type="entry name" value="C2_PI3K"/>
    <property type="match status" value="1"/>
</dbReference>
<dbReference type="AlphaFoldDB" id="A0A0R3XAI4"/>
<evidence type="ECO:0000313" key="6">
    <source>
        <dbReference type="Proteomes" id="UP000274429"/>
    </source>
</evidence>
<evidence type="ECO:0000256" key="2">
    <source>
        <dbReference type="SAM" id="MobiDB-lite"/>
    </source>
</evidence>
<reference evidence="5 6" key="2">
    <citation type="submission" date="2018-11" db="EMBL/GenBank/DDBJ databases">
        <authorList>
            <consortium name="Pathogen Informatics"/>
        </authorList>
    </citation>
    <scope>NUCLEOTIDE SEQUENCE [LARGE SCALE GENOMIC DNA]</scope>
</reference>
<dbReference type="PANTHER" id="PTHR10048:SF7">
    <property type="entry name" value="PHOSPHATIDYLINOSITOL 3-KINASE CATALYTIC SUBUNIT TYPE 3"/>
    <property type="match status" value="1"/>
</dbReference>
<dbReference type="Gene3D" id="1.25.40.70">
    <property type="entry name" value="Phosphatidylinositol 3-kinase, accessory domain (PIK)"/>
    <property type="match status" value="1"/>
</dbReference>
<dbReference type="InterPro" id="IPR042236">
    <property type="entry name" value="PI3K_accessory_sf"/>
</dbReference>
<evidence type="ECO:0000256" key="1">
    <source>
        <dbReference type="PROSITE-ProRule" id="PRU00880"/>
    </source>
</evidence>
<dbReference type="GO" id="GO:0034272">
    <property type="term" value="C:phosphatidylinositol 3-kinase complex, class III, type II"/>
    <property type="evidence" value="ECO:0007669"/>
    <property type="project" value="TreeGrafter"/>
</dbReference>
<dbReference type="GO" id="GO:0034271">
    <property type="term" value="C:phosphatidylinositol 3-kinase complex, class III, type I"/>
    <property type="evidence" value="ECO:0007669"/>
    <property type="project" value="TreeGrafter"/>
</dbReference>
<dbReference type="GO" id="GO:0005768">
    <property type="term" value="C:endosome"/>
    <property type="evidence" value="ECO:0007669"/>
    <property type="project" value="TreeGrafter"/>
</dbReference>
<dbReference type="PROSITE" id="PS51545">
    <property type="entry name" value="PIK_HELICAL"/>
    <property type="match status" value="1"/>
</dbReference>
<dbReference type="InterPro" id="IPR015433">
    <property type="entry name" value="PI3/4_kinase"/>
</dbReference>
<dbReference type="OrthoDB" id="67688at2759"/>
<accession>A0A0R3XAI4</accession>
<dbReference type="InterPro" id="IPR002420">
    <property type="entry name" value="PI3K-type_C2_dom"/>
</dbReference>
<dbReference type="Pfam" id="PF00613">
    <property type="entry name" value="PI3Ka"/>
    <property type="match status" value="1"/>
</dbReference>
<gene>
    <name evidence="5" type="ORF">TTAC_LOCUS10544</name>
</gene>
<dbReference type="GO" id="GO:0005777">
    <property type="term" value="C:peroxisome"/>
    <property type="evidence" value="ECO:0007669"/>
    <property type="project" value="TreeGrafter"/>
</dbReference>
<dbReference type="GO" id="GO:0000407">
    <property type="term" value="C:phagophore assembly site"/>
    <property type="evidence" value="ECO:0007669"/>
    <property type="project" value="TreeGrafter"/>
</dbReference>
<comment type="similarity">
    <text evidence="1">Belongs to the PI3/PI4-kinase family.</text>
</comment>
<proteinExistence type="inferred from homology"/>
<dbReference type="InterPro" id="IPR001263">
    <property type="entry name" value="PI3K_accessory_dom"/>
</dbReference>
<dbReference type="SUPFAM" id="SSF48371">
    <property type="entry name" value="ARM repeat"/>
    <property type="match status" value="1"/>
</dbReference>
<dbReference type="GO" id="GO:0048015">
    <property type="term" value="P:phosphatidylinositol-mediated signaling"/>
    <property type="evidence" value="ECO:0007669"/>
    <property type="project" value="TreeGrafter"/>
</dbReference>
<dbReference type="GO" id="GO:0006897">
    <property type="term" value="P:endocytosis"/>
    <property type="evidence" value="ECO:0007669"/>
    <property type="project" value="TreeGrafter"/>
</dbReference>
<evidence type="ECO:0000313" key="5">
    <source>
        <dbReference type="EMBL" id="VDM35524.1"/>
    </source>
</evidence>
<reference evidence="7" key="1">
    <citation type="submission" date="2017-02" db="UniProtKB">
        <authorList>
            <consortium name="WormBaseParasite"/>
        </authorList>
    </citation>
    <scope>IDENTIFICATION</scope>
</reference>
<evidence type="ECO:0000313" key="7">
    <source>
        <dbReference type="WBParaSite" id="TTAC_0001056101-mRNA-1"/>
    </source>
</evidence>
<evidence type="ECO:0000259" key="4">
    <source>
        <dbReference type="PROSITE" id="PS51547"/>
    </source>
</evidence>
<keyword evidence="6" id="KW-1185">Reference proteome</keyword>
<dbReference type="WBParaSite" id="TTAC_0001056101-mRNA-1">
    <property type="protein sequence ID" value="TTAC_0001056101-mRNA-1"/>
    <property type="gene ID" value="TTAC_0001056101"/>
</dbReference>
<dbReference type="STRING" id="6205.A0A0R3XAI4"/>
<evidence type="ECO:0000259" key="3">
    <source>
        <dbReference type="PROSITE" id="PS51545"/>
    </source>
</evidence>
<dbReference type="EMBL" id="UYWX01021839">
    <property type="protein sequence ID" value="VDM35524.1"/>
    <property type="molecule type" value="Genomic_DNA"/>
</dbReference>
<dbReference type="SMART" id="SM00145">
    <property type="entry name" value="PI3Ka"/>
    <property type="match status" value="1"/>
</dbReference>
<protein>
    <submittedName>
        <fullName evidence="7">Phosphatidylinositol 3-kinase</fullName>
    </submittedName>
</protein>
<dbReference type="GO" id="GO:0016303">
    <property type="term" value="F:1-phosphatidylinositol-3-kinase activity"/>
    <property type="evidence" value="ECO:0007669"/>
    <property type="project" value="TreeGrafter"/>
</dbReference>
<sequence>MTVNNLRLSVTGFNPEDFRIINGQYNSLACYGEVRVAYCITRDFPLTVHRFGPWSEILPTRDNYTEPVLFNENVELGLAYCYLYDFYGICFVLCSTYTDSGGVHDQYLGACNLRLYNSKRVFRNGIYELELYLLKDYKLKDLDDVVECVMEREMDGKPRGMKDLNYLLKVRRKQTRGELVGTSIDQKALSVVESRIEELKRGSGKIFLRVKFEFSRSYPSLYVPVVFKHAVMPAVEENKWPEKVLIESEYGEVLSEKDGDLIWQFRFYLANKFPETALPTFLLSVRWQYPEQVSQAVELLLSWSSSSVSPEAVLELLTRTYTHPVCRRFAVSRLCQASDEDIELYLYQLVQALRYENQEEILRCSKIPSLGGESEDDKDVESLKKTGTKIDEPGSSKSQSRPRRSPLASDAIPWKVSGSQNLLLLNNSLLEEVHS</sequence>
<dbReference type="InterPro" id="IPR016024">
    <property type="entry name" value="ARM-type_fold"/>
</dbReference>
<dbReference type="GO" id="GO:0000045">
    <property type="term" value="P:autophagosome assembly"/>
    <property type="evidence" value="ECO:0007669"/>
    <property type="project" value="TreeGrafter"/>
</dbReference>
<feature type="domain" description="PIK helical" evidence="3">
    <location>
        <begin position="227"/>
        <end position="435"/>
    </location>
</feature>
<dbReference type="PANTHER" id="PTHR10048">
    <property type="entry name" value="PHOSPHATIDYLINOSITOL KINASE"/>
    <property type="match status" value="1"/>
</dbReference>
<feature type="compositionally biased region" description="Basic and acidic residues" evidence="2">
    <location>
        <begin position="380"/>
        <end position="394"/>
    </location>
</feature>
<name>A0A0R3XAI4_HYDTA</name>
<feature type="region of interest" description="Disordered" evidence="2">
    <location>
        <begin position="371"/>
        <end position="411"/>
    </location>
</feature>
<feature type="domain" description="C2 PI3K-type" evidence="4">
    <location>
        <begin position="12"/>
        <end position="169"/>
    </location>
</feature>
<dbReference type="Proteomes" id="UP000274429">
    <property type="component" value="Unassembled WGS sequence"/>
</dbReference>
<organism evidence="7">
    <name type="scientific">Hydatigena taeniaeformis</name>
    <name type="common">Feline tapeworm</name>
    <name type="synonym">Taenia taeniaeformis</name>
    <dbReference type="NCBI Taxonomy" id="6205"/>
    <lineage>
        <taxon>Eukaryota</taxon>
        <taxon>Metazoa</taxon>
        <taxon>Spiralia</taxon>
        <taxon>Lophotrochozoa</taxon>
        <taxon>Platyhelminthes</taxon>
        <taxon>Cestoda</taxon>
        <taxon>Eucestoda</taxon>
        <taxon>Cyclophyllidea</taxon>
        <taxon>Taeniidae</taxon>
        <taxon>Hydatigera</taxon>
    </lineage>
</organism>